<feature type="repeat" description="TPR" evidence="2">
    <location>
        <begin position="381"/>
        <end position="414"/>
    </location>
</feature>
<dbReference type="SMART" id="SM00028">
    <property type="entry name" value="TPR"/>
    <property type="match status" value="6"/>
</dbReference>
<evidence type="ECO:0000313" key="3">
    <source>
        <dbReference type="EMBL" id="EAS05392.2"/>
    </source>
</evidence>
<feature type="repeat" description="TPR" evidence="2">
    <location>
        <begin position="307"/>
        <end position="340"/>
    </location>
</feature>
<gene>
    <name evidence="3" type="ORF">TTHERM_00697260</name>
</gene>
<dbReference type="GO" id="GO:0051301">
    <property type="term" value="P:cell division"/>
    <property type="evidence" value="ECO:0007669"/>
    <property type="project" value="TreeGrafter"/>
</dbReference>
<dbReference type="InterPro" id="IPR011990">
    <property type="entry name" value="TPR-like_helical_dom_sf"/>
</dbReference>
<dbReference type="FunCoup" id="Q24C46">
    <property type="interactions" value="9"/>
</dbReference>
<dbReference type="InterPro" id="IPR019734">
    <property type="entry name" value="TPR_rpt"/>
</dbReference>
<dbReference type="EMBL" id="GG662372">
    <property type="protein sequence ID" value="EAS05392.2"/>
    <property type="molecule type" value="Genomic_DNA"/>
</dbReference>
<dbReference type="RefSeq" id="XP_001025637.2">
    <property type="nucleotide sequence ID" value="XM_001025637.2"/>
</dbReference>
<dbReference type="Pfam" id="PF13181">
    <property type="entry name" value="TPR_8"/>
    <property type="match status" value="2"/>
</dbReference>
<dbReference type="Gene3D" id="1.25.40.10">
    <property type="entry name" value="Tetratricopeptide repeat domain"/>
    <property type="match status" value="2"/>
</dbReference>
<evidence type="ECO:0000313" key="4">
    <source>
        <dbReference type="Proteomes" id="UP000009168"/>
    </source>
</evidence>
<keyword evidence="4" id="KW-1185">Reference proteome</keyword>
<evidence type="ECO:0000256" key="2">
    <source>
        <dbReference type="PROSITE-ProRule" id="PRU00339"/>
    </source>
</evidence>
<dbReference type="PANTHER" id="PTHR12558:SF44">
    <property type="entry name" value="TETRATRICOPEPTIDE REPEAT-CONTAINING PROTEIN"/>
    <property type="match status" value="1"/>
</dbReference>
<keyword evidence="1 2" id="KW-0802">TPR repeat</keyword>
<protein>
    <submittedName>
        <fullName evidence="3">Tetratricopeptide repeat protein</fullName>
    </submittedName>
</protein>
<dbReference type="AlphaFoldDB" id="Q24C46"/>
<dbReference type="Proteomes" id="UP000009168">
    <property type="component" value="Unassembled WGS sequence"/>
</dbReference>
<dbReference type="PROSITE" id="PS50005">
    <property type="entry name" value="TPR"/>
    <property type="match status" value="2"/>
</dbReference>
<proteinExistence type="predicted"/>
<dbReference type="InParanoid" id="Q24C46"/>
<dbReference type="KEGG" id="tet:TTHERM_00697260"/>
<dbReference type="GeneID" id="7840912"/>
<sequence length="454" mass="54051">MSTHSALVQNFKDLYNKCKLIEVLKLIDDFPVLDDFDIYSEVQMFKSICLFELSRFDEGTMVMENLLNRQKKERQGKQIQEIDIIVRILLLWQLYFSDQENLKRVYEFTDQLYEICKKYSLQFSDIKYYNHGIYQFGIGTCSFFEYYYEIDNLECVDYFIKCIDQVPQYEYQILNSIGWIYIMKNKYEESLKWNKRLYEKCPSFPGVANNLSVCYMNMEMYEEAKECIHYAEKLCPSNVVILNNVAQIYELTKDLQNATKYHKMSYQLNPKFSQTCYQYGLFMIDNGFEKEAIQILEKGLNENPDCYMIYEQLVQLLYEKEDYEKCLQYLEKGIQLNPNDPRFYVSTGSFYFNSAEYGHAIKNLKNALVILENKKWTSLKIEAMAYLGSCYFYLEQYEEALNYYFQAINQDIKSYDFRVEIKNIALILDFQLICKGSQFNSISKGNIASSNILK</sequence>
<organism evidence="3 4">
    <name type="scientific">Tetrahymena thermophila (strain SB210)</name>
    <dbReference type="NCBI Taxonomy" id="312017"/>
    <lineage>
        <taxon>Eukaryota</taxon>
        <taxon>Sar</taxon>
        <taxon>Alveolata</taxon>
        <taxon>Ciliophora</taxon>
        <taxon>Intramacronucleata</taxon>
        <taxon>Oligohymenophorea</taxon>
        <taxon>Hymenostomatida</taxon>
        <taxon>Tetrahymenina</taxon>
        <taxon>Tetrahymenidae</taxon>
        <taxon>Tetrahymena</taxon>
    </lineage>
</organism>
<evidence type="ECO:0000256" key="1">
    <source>
        <dbReference type="ARBA" id="ARBA00022803"/>
    </source>
</evidence>
<dbReference type="OrthoDB" id="10043504at2759"/>
<dbReference type="SUPFAM" id="SSF48452">
    <property type="entry name" value="TPR-like"/>
    <property type="match status" value="1"/>
</dbReference>
<accession>Q24C46</accession>
<dbReference type="HOGENOM" id="CLU_898587_0_0_1"/>
<dbReference type="PANTHER" id="PTHR12558">
    <property type="entry name" value="CELL DIVISION CYCLE 16,23,27"/>
    <property type="match status" value="1"/>
</dbReference>
<reference evidence="4" key="1">
    <citation type="journal article" date="2006" name="PLoS Biol.">
        <title>Macronuclear genome sequence of the ciliate Tetrahymena thermophila, a model eukaryote.</title>
        <authorList>
            <person name="Eisen J.A."/>
            <person name="Coyne R.S."/>
            <person name="Wu M."/>
            <person name="Wu D."/>
            <person name="Thiagarajan M."/>
            <person name="Wortman J.R."/>
            <person name="Badger J.H."/>
            <person name="Ren Q."/>
            <person name="Amedeo P."/>
            <person name="Jones K.M."/>
            <person name="Tallon L.J."/>
            <person name="Delcher A.L."/>
            <person name="Salzberg S.L."/>
            <person name="Silva J.C."/>
            <person name="Haas B.J."/>
            <person name="Majoros W.H."/>
            <person name="Farzad M."/>
            <person name="Carlton J.M."/>
            <person name="Smith R.K. Jr."/>
            <person name="Garg J."/>
            <person name="Pearlman R.E."/>
            <person name="Karrer K.M."/>
            <person name="Sun L."/>
            <person name="Manning G."/>
            <person name="Elde N.C."/>
            <person name="Turkewitz A.P."/>
            <person name="Asai D.J."/>
            <person name="Wilkes D.E."/>
            <person name="Wang Y."/>
            <person name="Cai H."/>
            <person name="Collins K."/>
            <person name="Stewart B.A."/>
            <person name="Lee S.R."/>
            <person name="Wilamowska K."/>
            <person name="Weinberg Z."/>
            <person name="Ruzzo W.L."/>
            <person name="Wloga D."/>
            <person name="Gaertig J."/>
            <person name="Frankel J."/>
            <person name="Tsao C.-C."/>
            <person name="Gorovsky M.A."/>
            <person name="Keeling P.J."/>
            <person name="Waller R.F."/>
            <person name="Patron N.J."/>
            <person name="Cherry J.M."/>
            <person name="Stover N.A."/>
            <person name="Krieger C.J."/>
            <person name="del Toro C."/>
            <person name="Ryder H.F."/>
            <person name="Williamson S.C."/>
            <person name="Barbeau R.A."/>
            <person name="Hamilton E.P."/>
            <person name="Orias E."/>
        </authorList>
    </citation>
    <scope>NUCLEOTIDE SEQUENCE [LARGE SCALE GENOMIC DNA]</scope>
    <source>
        <strain evidence="4">SB210</strain>
    </source>
</reference>
<name>Q24C46_TETTS</name>